<dbReference type="InterPro" id="IPR001138">
    <property type="entry name" value="Zn2Cys6_DnaBD"/>
</dbReference>
<dbReference type="AlphaFoldDB" id="A0A9P9XWY7"/>
<evidence type="ECO:0000313" key="8">
    <source>
        <dbReference type="EMBL" id="KAI6779366.1"/>
    </source>
</evidence>
<dbReference type="InterPro" id="IPR036864">
    <property type="entry name" value="Zn2-C6_fun-type_DNA-bd_sf"/>
</dbReference>
<keyword evidence="3" id="KW-0805">Transcription regulation</keyword>
<feature type="compositionally biased region" description="Polar residues" evidence="6">
    <location>
        <begin position="644"/>
        <end position="654"/>
    </location>
</feature>
<feature type="region of interest" description="Disordered" evidence="6">
    <location>
        <begin position="104"/>
        <end position="135"/>
    </location>
</feature>
<dbReference type="PANTHER" id="PTHR47338">
    <property type="entry name" value="ZN(II)2CYS6 TRANSCRIPTION FACTOR (EUROFUNG)-RELATED"/>
    <property type="match status" value="1"/>
</dbReference>
<feature type="region of interest" description="Disordered" evidence="6">
    <location>
        <begin position="634"/>
        <end position="667"/>
    </location>
</feature>
<dbReference type="GO" id="GO:0008270">
    <property type="term" value="F:zinc ion binding"/>
    <property type="evidence" value="ECO:0007669"/>
    <property type="project" value="InterPro"/>
</dbReference>
<dbReference type="PROSITE" id="PS00463">
    <property type="entry name" value="ZN2_CY6_FUNGAL_1"/>
    <property type="match status" value="2"/>
</dbReference>
<reference evidence="8" key="2">
    <citation type="submission" date="2022-07" db="EMBL/GenBank/DDBJ databases">
        <authorList>
            <person name="Goncalves M.F.M."/>
            <person name="Hilario S."/>
            <person name="Van De Peer Y."/>
            <person name="Esteves A.C."/>
            <person name="Alves A."/>
        </authorList>
    </citation>
    <scope>NUCLEOTIDE SEQUENCE</scope>
    <source>
        <strain evidence="8">MUM 19.33</strain>
    </source>
</reference>
<dbReference type="CDD" id="cd00067">
    <property type="entry name" value="GAL4"/>
    <property type="match status" value="2"/>
</dbReference>
<keyword evidence="4" id="KW-0804">Transcription</keyword>
<dbReference type="EMBL" id="JAGIXG020000048">
    <property type="protein sequence ID" value="KAI6779366.1"/>
    <property type="molecule type" value="Genomic_DNA"/>
</dbReference>
<comment type="caution">
    <text evidence="8">The sequence shown here is derived from an EMBL/GenBank/DDBJ whole genome shotgun (WGS) entry which is preliminary data.</text>
</comment>
<comment type="subcellular location">
    <subcellularLocation>
        <location evidence="1">Nucleus</location>
    </subcellularLocation>
</comment>
<evidence type="ECO:0000256" key="2">
    <source>
        <dbReference type="ARBA" id="ARBA00022723"/>
    </source>
</evidence>
<feature type="domain" description="Zn(2)-C6 fungal-type" evidence="7">
    <location>
        <begin position="9"/>
        <end position="41"/>
    </location>
</feature>
<accession>A0A9P9XWY7</accession>
<organism evidence="8 9">
    <name type="scientific">Emericellopsis cladophorae</name>
    <dbReference type="NCBI Taxonomy" id="2686198"/>
    <lineage>
        <taxon>Eukaryota</taxon>
        <taxon>Fungi</taxon>
        <taxon>Dikarya</taxon>
        <taxon>Ascomycota</taxon>
        <taxon>Pezizomycotina</taxon>
        <taxon>Sordariomycetes</taxon>
        <taxon>Hypocreomycetidae</taxon>
        <taxon>Hypocreales</taxon>
        <taxon>Bionectriaceae</taxon>
        <taxon>Emericellopsis</taxon>
    </lineage>
</organism>
<feature type="domain" description="Zn(2)-C6 fungal-type" evidence="7">
    <location>
        <begin position="65"/>
        <end position="95"/>
    </location>
</feature>
<dbReference type="PROSITE" id="PS50048">
    <property type="entry name" value="ZN2_CY6_FUNGAL_2"/>
    <property type="match status" value="2"/>
</dbReference>
<keyword evidence="2" id="KW-0479">Metal-binding</keyword>
<dbReference type="PANTHER" id="PTHR47338:SF7">
    <property type="entry name" value="ZN(II)2CYS6 TRANSCRIPTION FACTOR (EUROFUNG)"/>
    <property type="match status" value="1"/>
</dbReference>
<name>A0A9P9XWY7_9HYPO</name>
<evidence type="ECO:0000259" key="7">
    <source>
        <dbReference type="PROSITE" id="PS50048"/>
    </source>
</evidence>
<gene>
    <name evidence="8" type="ORF">J7T54_000464</name>
</gene>
<dbReference type="GO" id="GO:0000981">
    <property type="term" value="F:DNA-binding transcription factor activity, RNA polymerase II-specific"/>
    <property type="evidence" value="ECO:0007669"/>
    <property type="project" value="InterPro"/>
</dbReference>
<feature type="region of interest" description="Disordered" evidence="6">
    <location>
        <begin position="581"/>
        <end position="604"/>
    </location>
</feature>
<keyword evidence="9" id="KW-1185">Reference proteome</keyword>
<dbReference type="OrthoDB" id="103349at2759"/>
<dbReference type="GeneID" id="75826983"/>
<dbReference type="Gene3D" id="4.10.240.10">
    <property type="entry name" value="Zn(2)-C6 fungal-type DNA-binding domain"/>
    <property type="match status" value="2"/>
</dbReference>
<keyword evidence="5" id="KW-0539">Nucleus</keyword>
<protein>
    <submittedName>
        <fullName evidence="8">3-dehydroquinate dehydratase I</fullName>
    </submittedName>
</protein>
<sequence length="719" mass="79398">MPPPRSDQTCHQCRVRKVRCKGRGPGEPCADCDRLGFPCAFTTRGPSSLASDPPQQPARKRGPKACVQCREHKAKCSGELPSCSSCVERGSACEYRASSRTARATARRLPSRSVAAATATGQHETSSPDQSDLVPRHVEASPAGFASDKAASSTEQSWQYESPHASRIKAGEWLPLPPMKEQLQLVNDFFRHLYPQPVYSFLCEVAITQRCLDRTLDKPLLLGICASSAMYLNYVKYHPVFTQSWVKQAEEIIWDRISQPSIFLTQALMLVVCYRVQTGDFERAFMLASLTGRSATALRLQYERLDLSLLAQEIRRRLMWCIVLLDGHFSLGLREAEMCPLEAVYLDPPGSEEDFTADPDASSMPLDGVPEDGLLGYIVRNLAVRRDIMRLKRQLSLAAQPWPGLEAVVAGFEEKLDSMRPLPYSTAQLTRYAQSRWLVRYLSVQMAWHQCHCDLYRHFLPGYAEAAPEVVLSALSTQYLEQAARACHEHAHANLTILRDLAATATDSFVGDFDLAVCAYHAARLVLHMSRRSQYQAFALPPDQASSMAQTVHDLLPRLAPGSRLVEKMGSSLEAIIRAHGANQGEPSGASSESEERESNTQSRGAPLFAMAAKQHQNLGVHSILRQTRFMDDSHRASDEPRGQQPSRSSTMLRASSGGGDSTVAASFDPSLLGGPLDVELPCQLSADSLNLGFDEAWTWNQFFPTGGYPSANADGDFF</sequence>
<dbReference type="SUPFAM" id="SSF57701">
    <property type="entry name" value="Zn2/Cys6 DNA-binding domain"/>
    <property type="match status" value="2"/>
</dbReference>
<evidence type="ECO:0000256" key="3">
    <source>
        <dbReference type="ARBA" id="ARBA00023015"/>
    </source>
</evidence>
<evidence type="ECO:0000256" key="5">
    <source>
        <dbReference type="ARBA" id="ARBA00023242"/>
    </source>
</evidence>
<dbReference type="Pfam" id="PF00172">
    <property type="entry name" value="Zn_clus"/>
    <property type="match status" value="2"/>
</dbReference>
<evidence type="ECO:0000313" key="9">
    <source>
        <dbReference type="Proteomes" id="UP001055219"/>
    </source>
</evidence>
<dbReference type="CDD" id="cd12148">
    <property type="entry name" value="fungal_TF_MHR"/>
    <property type="match status" value="1"/>
</dbReference>
<evidence type="ECO:0000256" key="1">
    <source>
        <dbReference type="ARBA" id="ARBA00004123"/>
    </source>
</evidence>
<dbReference type="RefSeq" id="XP_051360222.1">
    <property type="nucleotide sequence ID" value="XM_051508754.1"/>
</dbReference>
<dbReference type="Proteomes" id="UP001055219">
    <property type="component" value="Unassembled WGS sequence"/>
</dbReference>
<reference evidence="8" key="1">
    <citation type="journal article" date="2021" name="J Fungi (Basel)">
        <title>Genomic and Metabolomic Analyses of the Marine Fungus Emericellopsis cladophorae: Insights into Saltwater Adaptability Mechanisms and Its Biosynthetic Potential.</title>
        <authorList>
            <person name="Goncalves M.F.M."/>
            <person name="Hilario S."/>
            <person name="Van de Peer Y."/>
            <person name="Esteves A.C."/>
            <person name="Alves A."/>
        </authorList>
    </citation>
    <scope>NUCLEOTIDE SEQUENCE</scope>
    <source>
        <strain evidence="8">MUM 19.33</strain>
    </source>
</reference>
<evidence type="ECO:0000256" key="6">
    <source>
        <dbReference type="SAM" id="MobiDB-lite"/>
    </source>
</evidence>
<proteinExistence type="predicted"/>
<feature type="compositionally biased region" description="Polar residues" evidence="6">
    <location>
        <begin position="119"/>
        <end position="130"/>
    </location>
</feature>
<dbReference type="InterPro" id="IPR050815">
    <property type="entry name" value="TF_fung"/>
</dbReference>
<dbReference type="SMART" id="SM00066">
    <property type="entry name" value="GAL4"/>
    <property type="match status" value="2"/>
</dbReference>
<dbReference type="GO" id="GO:0005634">
    <property type="term" value="C:nucleus"/>
    <property type="evidence" value="ECO:0007669"/>
    <property type="project" value="UniProtKB-SubCell"/>
</dbReference>
<evidence type="ECO:0000256" key="4">
    <source>
        <dbReference type="ARBA" id="ARBA00023163"/>
    </source>
</evidence>
<dbReference type="PRINTS" id="PR00755">
    <property type="entry name" value="AFLATOXINBRP"/>
</dbReference>